<dbReference type="AlphaFoldDB" id="A0A2T7CN53"/>
<proteinExistence type="predicted"/>
<gene>
    <name evidence="2" type="ORF">GQ55_8G150200</name>
</gene>
<dbReference type="Proteomes" id="UP000244336">
    <property type="component" value="Chromosome 8"/>
</dbReference>
<evidence type="ECO:0000256" key="1">
    <source>
        <dbReference type="SAM" id="Phobius"/>
    </source>
</evidence>
<dbReference type="EMBL" id="CM009756">
    <property type="protein sequence ID" value="PUZ44777.1"/>
    <property type="molecule type" value="Genomic_DNA"/>
</dbReference>
<name>A0A2T7CN53_9POAL</name>
<keyword evidence="1" id="KW-0812">Transmembrane</keyword>
<feature type="transmembrane region" description="Helical" evidence="1">
    <location>
        <begin position="20"/>
        <end position="36"/>
    </location>
</feature>
<keyword evidence="1" id="KW-1133">Transmembrane helix</keyword>
<keyword evidence="3" id="KW-1185">Reference proteome</keyword>
<protein>
    <submittedName>
        <fullName evidence="2">Uncharacterized protein</fullName>
    </submittedName>
</protein>
<keyword evidence="1" id="KW-0472">Membrane</keyword>
<evidence type="ECO:0000313" key="3">
    <source>
        <dbReference type="Proteomes" id="UP000244336"/>
    </source>
</evidence>
<reference evidence="2 3" key="1">
    <citation type="submission" date="2018-04" db="EMBL/GenBank/DDBJ databases">
        <title>WGS assembly of Panicum hallii var. hallii HAL2.</title>
        <authorList>
            <person name="Lovell J."/>
            <person name="Jenkins J."/>
            <person name="Lowry D."/>
            <person name="Mamidi S."/>
            <person name="Sreedasyam A."/>
            <person name="Weng X."/>
            <person name="Barry K."/>
            <person name="Bonette J."/>
            <person name="Campitelli B."/>
            <person name="Daum C."/>
            <person name="Gordon S."/>
            <person name="Gould B."/>
            <person name="Lipzen A."/>
            <person name="MacQueen A."/>
            <person name="Palacio-Mejia J."/>
            <person name="Plott C."/>
            <person name="Shakirov E."/>
            <person name="Shu S."/>
            <person name="Yoshinaga Y."/>
            <person name="Zane M."/>
            <person name="Rokhsar D."/>
            <person name="Grimwood J."/>
            <person name="Schmutz J."/>
            <person name="Juenger T."/>
        </authorList>
    </citation>
    <scope>NUCLEOTIDE SEQUENCE [LARGE SCALE GENOMIC DNA]</scope>
    <source>
        <strain evidence="3">cv. HAL2</strain>
    </source>
</reference>
<sequence>MRRIHAQVLLHRPAATTSYFQFYFGCLLAALATVVWDTRCEGFIYVHLRYGAHGSLIQIYSPSVKRCNIVQRFDRLKYCFLAYFENDWTQHLCC</sequence>
<dbReference type="Gramene" id="PUZ44777">
    <property type="protein sequence ID" value="PUZ44777"/>
    <property type="gene ID" value="GQ55_8G150200"/>
</dbReference>
<accession>A0A2T7CN53</accession>
<organism evidence="2 3">
    <name type="scientific">Panicum hallii var. hallii</name>
    <dbReference type="NCBI Taxonomy" id="1504633"/>
    <lineage>
        <taxon>Eukaryota</taxon>
        <taxon>Viridiplantae</taxon>
        <taxon>Streptophyta</taxon>
        <taxon>Embryophyta</taxon>
        <taxon>Tracheophyta</taxon>
        <taxon>Spermatophyta</taxon>
        <taxon>Magnoliopsida</taxon>
        <taxon>Liliopsida</taxon>
        <taxon>Poales</taxon>
        <taxon>Poaceae</taxon>
        <taxon>PACMAD clade</taxon>
        <taxon>Panicoideae</taxon>
        <taxon>Panicodae</taxon>
        <taxon>Paniceae</taxon>
        <taxon>Panicinae</taxon>
        <taxon>Panicum</taxon>
        <taxon>Panicum sect. Panicum</taxon>
    </lineage>
</organism>
<evidence type="ECO:0000313" key="2">
    <source>
        <dbReference type="EMBL" id="PUZ44777.1"/>
    </source>
</evidence>